<keyword evidence="5" id="KW-0805">Transcription regulation</keyword>
<evidence type="ECO:0000313" key="11">
    <source>
        <dbReference type="EMBL" id="MEC0226475.1"/>
    </source>
</evidence>
<keyword evidence="2" id="KW-0963">Cytoplasm</keyword>
<dbReference type="PROSITE" id="PS00041">
    <property type="entry name" value="HTH_ARAC_FAMILY_1"/>
    <property type="match status" value="1"/>
</dbReference>
<dbReference type="CDD" id="cd17536">
    <property type="entry name" value="REC_YesN-like"/>
    <property type="match status" value="1"/>
</dbReference>
<dbReference type="Proteomes" id="UP001338137">
    <property type="component" value="Unassembled WGS sequence"/>
</dbReference>
<evidence type="ECO:0000256" key="3">
    <source>
        <dbReference type="ARBA" id="ARBA00022553"/>
    </source>
</evidence>
<evidence type="ECO:0000313" key="12">
    <source>
        <dbReference type="Proteomes" id="UP001338137"/>
    </source>
</evidence>
<keyword evidence="12" id="KW-1185">Reference proteome</keyword>
<dbReference type="EMBL" id="JARLKY010000010">
    <property type="protein sequence ID" value="MEC0226475.1"/>
    <property type="molecule type" value="Genomic_DNA"/>
</dbReference>
<evidence type="ECO:0000256" key="1">
    <source>
        <dbReference type="ARBA" id="ARBA00004496"/>
    </source>
</evidence>
<proteinExistence type="predicted"/>
<accession>A0ABU6FX41</accession>
<reference evidence="11 12" key="1">
    <citation type="submission" date="2023-03" db="EMBL/GenBank/DDBJ databases">
        <title>Bacillus Genome Sequencing.</title>
        <authorList>
            <person name="Dunlap C."/>
        </authorList>
    </citation>
    <scope>NUCLEOTIDE SEQUENCE [LARGE SCALE GENOMIC DNA]</scope>
    <source>
        <strain evidence="11 12">BD-533</strain>
    </source>
</reference>
<keyword evidence="3 8" id="KW-0597">Phosphoprotein</keyword>
<organism evidence="11 12">
    <name type="scientific">Paenibacillus alba</name>
    <dbReference type="NCBI Taxonomy" id="1197127"/>
    <lineage>
        <taxon>Bacteria</taxon>
        <taxon>Bacillati</taxon>
        <taxon>Bacillota</taxon>
        <taxon>Bacilli</taxon>
        <taxon>Bacillales</taxon>
        <taxon>Paenibacillaceae</taxon>
        <taxon>Paenibacillus</taxon>
    </lineage>
</organism>
<evidence type="ECO:0000256" key="2">
    <source>
        <dbReference type="ARBA" id="ARBA00022490"/>
    </source>
</evidence>
<comment type="subcellular location">
    <subcellularLocation>
        <location evidence="1">Cytoplasm</location>
    </subcellularLocation>
</comment>
<dbReference type="SMART" id="SM00448">
    <property type="entry name" value="REC"/>
    <property type="match status" value="1"/>
</dbReference>
<feature type="modified residue" description="4-aspartylphosphate" evidence="8">
    <location>
        <position position="60"/>
    </location>
</feature>
<evidence type="ECO:0000259" key="9">
    <source>
        <dbReference type="PROSITE" id="PS01124"/>
    </source>
</evidence>
<dbReference type="SMART" id="SM00342">
    <property type="entry name" value="HTH_ARAC"/>
    <property type="match status" value="1"/>
</dbReference>
<evidence type="ECO:0000256" key="7">
    <source>
        <dbReference type="ARBA" id="ARBA00023163"/>
    </source>
</evidence>
<keyword evidence="7" id="KW-0804">Transcription</keyword>
<evidence type="ECO:0000256" key="8">
    <source>
        <dbReference type="PROSITE-ProRule" id="PRU00169"/>
    </source>
</evidence>
<dbReference type="PANTHER" id="PTHR42713">
    <property type="entry name" value="HISTIDINE KINASE-RELATED"/>
    <property type="match status" value="1"/>
</dbReference>
<dbReference type="InterPro" id="IPR011006">
    <property type="entry name" value="CheY-like_superfamily"/>
</dbReference>
<feature type="domain" description="HTH araC/xylS-type" evidence="9">
    <location>
        <begin position="413"/>
        <end position="512"/>
    </location>
</feature>
<evidence type="ECO:0000256" key="4">
    <source>
        <dbReference type="ARBA" id="ARBA00023012"/>
    </source>
</evidence>
<keyword evidence="4" id="KW-0902">Two-component regulatory system</keyword>
<comment type="caution">
    <text evidence="11">The sequence shown here is derived from an EMBL/GenBank/DDBJ whole genome shotgun (WGS) entry which is preliminary data.</text>
</comment>
<dbReference type="SUPFAM" id="SSF46689">
    <property type="entry name" value="Homeodomain-like"/>
    <property type="match status" value="2"/>
</dbReference>
<sequence length="517" mass="59616">MPNQTKYRVLIVEDEPKIRRNIAQKIEKLDDSYQVVGYASNGEEGVSMIHELLPDVVFTDIKMPKMDGIQLIRSIKKELPEILFVILSGYNDFEYAKLAMQIGVYDYLLKPLTVDALDEILQKLRRSLQLKTNKMNRELLSSKINGLSHNVQASIHTHNEFIVLLICLGNLAAPITPPHHISFFQELWSNICFDTMLSRTLKGEETWFVIDEKACNQKFLLISADNRRSEEVKLIVQEISASLSTHVKQLPVTIAYSNTIMKHSDILEKAQQLRILLDRALVIGQSFILHCVKNAGKTTPVLMDQAFRNRISTCIQSGEPNSLKQALFPVFDNWIQARYPQRLLEKTISHLLQLINLQTGKKPESDLYRLEYDIYAQIATNPDPHRLFHDIWGVIENLVTIPTSEEDTVKVIEQIMTYLQLNYAKDINLEHLALKFHLTSSTFSKLVKKYYGETPLKYIIKLRIAEAKRLICENPQQEVWKIAEIVGYPDQHYFSRIFKHTTGLSPSEFKESILRHS</sequence>
<dbReference type="Pfam" id="PF00072">
    <property type="entry name" value="Response_reg"/>
    <property type="match status" value="1"/>
</dbReference>
<dbReference type="Gene3D" id="3.40.50.2300">
    <property type="match status" value="1"/>
</dbReference>
<dbReference type="SUPFAM" id="SSF52172">
    <property type="entry name" value="CheY-like"/>
    <property type="match status" value="1"/>
</dbReference>
<dbReference type="PANTHER" id="PTHR42713:SF3">
    <property type="entry name" value="TRANSCRIPTIONAL REGULATORY PROTEIN HPTR"/>
    <property type="match status" value="1"/>
</dbReference>
<dbReference type="InterPro" id="IPR001789">
    <property type="entry name" value="Sig_transdc_resp-reg_receiver"/>
</dbReference>
<evidence type="ECO:0000256" key="6">
    <source>
        <dbReference type="ARBA" id="ARBA00023125"/>
    </source>
</evidence>
<keyword evidence="6" id="KW-0238">DNA-binding</keyword>
<evidence type="ECO:0000256" key="5">
    <source>
        <dbReference type="ARBA" id="ARBA00023015"/>
    </source>
</evidence>
<name>A0ABU6FX41_9BACL</name>
<dbReference type="InterPro" id="IPR018060">
    <property type="entry name" value="HTH_AraC"/>
</dbReference>
<dbReference type="RefSeq" id="WP_326070882.1">
    <property type="nucleotide sequence ID" value="NZ_JARLKY010000010.1"/>
</dbReference>
<evidence type="ECO:0000259" key="10">
    <source>
        <dbReference type="PROSITE" id="PS50110"/>
    </source>
</evidence>
<dbReference type="Gene3D" id="1.10.10.60">
    <property type="entry name" value="Homeodomain-like"/>
    <property type="match status" value="2"/>
</dbReference>
<dbReference type="InterPro" id="IPR009057">
    <property type="entry name" value="Homeodomain-like_sf"/>
</dbReference>
<dbReference type="Pfam" id="PF12833">
    <property type="entry name" value="HTH_18"/>
    <property type="match status" value="1"/>
</dbReference>
<dbReference type="InterPro" id="IPR018062">
    <property type="entry name" value="HTH_AraC-typ_CS"/>
</dbReference>
<protein>
    <submittedName>
        <fullName evidence="11">Response regulator</fullName>
    </submittedName>
</protein>
<feature type="domain" description="Response regulatory" evidence="10">
    <location>
        <begin position="8"/>
        <end position="125"/>
    </location>
</feature>
<gene>
    <name evidence="11" type="ORF">P4I72_05025</name>
</gene>
<dbReference type="PROSITE" id="PS50110">
    <property type="entry name" value="RESPONSE_REGULATORY"/>
    <property type="match status" value="1"/>
</dbReference>
<dbReference type="PROSITE" id="PS01124">
    <property type="entry name" value="HTH_ARAC_FAMILY_2"/>
    <property type="match status" value="1"/>
</dbReference>
<dbReference type="InterPro" id="IPR051552">
    <property type="entry name" value="HptR"/>
</dbReference>